<dbReference type="InterPro" id="IPR029032">
    <property type="entry name" value="AhpD-like"/>
</dbReference>
<dbReference type="SUPFAM" id="SSF69118">
    <property type="entry name" value="AhpD-like"/>
    <property type="match status" value="1"/>
</dbReference>
<dbReference type="NCBIfam" id="TIGR00778">
    <property type="entry name" value="ahpD_dom"/>
    <property type="match status" value="1"/>
</dbReference>
<dbReference type="PANTHER" id="PTHR34846:SF10">
    <property type="entry name" value="CYTOPLASMIC PROTEIN"/>
    <property type="match status" value="1"/>
</dbReference>
<name>A0A7G5GPE5_9BACT</name>
<dbReference type="AlphaFoldDB" id="A0A7G5GPE5"/>
<dbReference type="Pfam" id="PF02627">
    <property type="entry name" value="CMD"/>
    <property type="match status" value="1"/>
</dbReference>
<reference evidence="2 3" key="1">
    <citation type="submission" date="2020-07" db="EMBL/GenBank/DDBJ databases">
        <title>Spirosoma foliorum sp. nov., isolated from the leaves on the Nejang mountain Korea, Republic of.</title>
        <authorList>
            <person name="Ho H."/>
            <person name="Lee Y.-J."/>
            <person name="Nurcahyanto D.-A."/>
            <person name="Kim S.-G."/>
        </authorList>
    </citation>
    <scope>NUCLEOTIDE SEQUENCE [LARGE SCALE GENOMIC DNA]</scope>
    <source>
        <strain evidence="2 3">PL0136</strain>
    </source>
</reference>
<organism evidence="2 3">
    <name type="scientific">Spirosoma foliorum</name>
    <dbReference type="NCBI Taxonomy" id="2710596"/>
    <lineage>
        <taxon>Bacteria</taxon>
        <taxon>Pseudomonadati</taxon>
        <taxon>Bacteroidota</taxon>
        <taxon>Cytophagia</taxon>
        <taxon>Cytophagales</taxon>
        <taxon>Cytophagaceae</taxon>
        <taxon>Spirosoma</taxon>
    </lineage>
</organism>
<dbReference type="Proteomes" id="UP000515369">
    <property type="component" value="Chromosome"/>
</dbReference>
<accession>A0A7G5GPE5</accession>
<gene>
    <name evidence="2" type="ORF">H3H32_22445</name>
</gene>
<protein>
    <submittedName>
        <fullName evidence="2">Carboxymuconolactone decarboxylase family protein</fullName>
    </submittedName>
</protein>
<dbReference type="PANTHER" id="PTHR34846">
    <property type="entry name" value="4-CARBOXYMUCONOLACTONE DECARBOXYLASE FAMILY PROTEIN (AFU_ORTHOLOGUE AFUA_6G11590)"/>
    <property type="match status" value="1"/>
</dbReference>
<dbReference type="InterPro" id="IPR003779">
    <property type="entry name" value="CMD-like"/>
</dbReference>
<evidence type="ECO:0000259" key="1">
    <source>
        <dbReference type="Pfam" id="PF02627"/>
    </source>
</evidence>
<dbReference type="Gene3D" id="1.20.1290.10">
    <property type="entry name" value="AhpD-like"/>
    <property type="match status" value="1"/>
</dbReference>
<feature type="domain" description="Carboxymuconolactone decarboxylase-like" evidence="1">
    <location>
        <begin position="14"/>
        <end position="94"/>
    </location>
</feature>
<evidence type="ECO:0000313" key="2">
    <source>
        <dbReference type="EMBL" id="QMW00737.1"/>
    </source>
</evidence>
<proteinExistence type="predicted"/>
<keyword evidence="3" id="KW-1185">Reference proteome</keyword>
<dbReference type="InterPro" id="IPR004675">
    <property type="entry name" value="AhpD_core"/>
</dbReference>
<evidence type="ECO:0000313" key="3">
    <source>
        <dbReference type="Proteomes" id="UP000515369"/>
    </source>
</evidence>
<sequence length="147" mass="16780">MKTRLSVKAVEPRVYTAMMEAVKQQASFGLDPILTELIKMRVSQLNGCGYCLNMHAKEARRIGETEQRLYTLSAWWETPFFTEIEQAVLRFTEELTQLTNKGVSDDVYDKVVSLLGEQKVAQIILVINTINSWNRIAIATHMVADRD</sequence>
<dbReference type="KEGG" id="sfol:H3H32_22445"/>
<dbReference type="EMBL" id="CP059732">
    <property type="protein sequence ID" value="QMW00737.1"/>
    <property type="molecule type" value="Genomic_DNA"/>
</dbReference>
<dbReference type="GO" id="GO:0051920">
    <property type="term" value="F:peroxiredoxin activity"/>
    <property type="evidence" value="ECO:0007669"/>
    <property type="project" value="InterPro"/>
</dbReference>
<dbReference type="RefSeq" id="WP_182457851.1">
    <property type="nucleotide sequence ID" value="NZ_CP059732.1"/>
</dbReference>